<protein>
    <submittedName>
        <fullName evidence="1">Uncharacterized protein</fullName>
    </submittedName>
</protein>
<keyword evidence="1" id="KW-0934">Plastid</keyword>
<dbReference type="AlphaFoldDB" id="B1X4V1"/>
<evidence type="ECO:0000313" key="1">
    <source>
        <dbReference type="EMBL" id="ACB42970.1"/>
    </source>
</evidence>
<dbReference type="RefSeq" id="YP_002049180.1">
    <property type="nucleotide sequence ID" value="NC_011087.1"/>
</dbReference>
<geneLocation type="organellar chromatophore" evidence="1"/>
<reference evidence="1" key="2">
    <citation type="journal article" date="2008" name="Curr. Biol.">
        <title>Chromatophore genome sequence of Paulinella sheds light on acquisition of photosynthesis by eukaryotes.</title>
        <authorList>
            <person name="Nowack E.C.M."/>
            <person name="Melkonian M."/>
            <person name="Gloeckner G."/>
        </authorList>
    </citation>
    <scope>NUCLEOTIDE SEQUENCE [LARGE SCALE GENOMIC DNA]</scope>
</reference>
<name>B1X4V1_PAUCH</name>
<dbReference type="GeneID" id="6481602"/>
<organism evidence="1">
    <name type="scientific">Paulinella chromatophora</name>
    <dbReference type="NCBI Taxonomy" id="39717"/>
    <lineage>
        <taxon>Eukaryota</taxon>
        <taxon>Sar</taxon>
        <taxon>Rhizaria</taxon>
        <taxon>Cercozoa</taxon>
        <taxon>Imbricatea</taxon>
        <taxon>Silicofilosea</taxon>
        <taxon>Euglyphida</taxon>
        <taxon>Paulinellidae</taxon>
        <taxon>Paulinella</taxon>
    </lineage>
</organism>
<dbReference type="InterPro" id="IPR046501">
    <property type="entry name" value="DUF6679"/>
</dbReference>
<gene>
    <name evidence="1" type="ordered locus">PCC_0537</name>
</gene>
<accession>B1X4V1</accession>
<sequence>MLHRKLHRFYTEKRPVWIFLRDQLRWVEEALVVEIEGDLVTIRYYATDDDEHHSWEESIRMDSIGSVSTRLAIFNSAAAMEDLETTNDCPESEHLNQKN</sequence>
<reference evidence="1" key="1">
    <citation type="submission" date="2007-08" db="EMBL/GenBank/DDBJ databases">
        <authorList>
            <person name="Gloeckner G."/>
            <person name="Nowack E."/>
            <person name="Melkonian M."/>
        </authorList>
    </citation>
    <scope>NUCLEOTIDE SEQUENCE</scope>
</reference>
<dbReference type="Pfam" id="PF20384">
    <property type="entry name" value="DUF6679"/>
    <property type="match status" value="1"/>
</dbReference>
<dbReference type="EMBL" id="CP000815">
    <property type="protein sequence ID" value="ACB42970.1"/>
    <property type="molecule type" value="Genomic_DNA"/>
</dbReference>
<proteinExistence type="predicted"/>